<sequence>MKYVCVTWIGPLSLAVSLFSTPLVVAICKRKSTRLTAVLGGLIMALGCLFTSFAHQLHQIMLSYGIVMGIGVSLVRETSSLMLGHYFKRRREFVEMVSQAGAGIGITLISVFYKEAVGLGGKKGRLGPQGRCRELLGKVPSGNRNASGRFAFKVMQIILMKTQSNGSE</sequence>
<dbReference type="PANTHER" id="PTHR11360:SF93">
    <property type="entry name" value="MONOCARBOXYLATE TRANSPORTER 7-LIKE PROTEIN"/>
    <property type="match status" value="1"/>
</dbReference>
<dbReference type="Gene3D" id="1.20.1250.20">
    <property type="entry name" value="MFS general substrate transporter like domains"/>
    <property type="match status" value="1"/>
</dbReference>
<dbReference type="InterPro" id="IPR036259">
    <property type="entry name" value="MFS_trans_sf"/>
</dbReference>
<dbReference type="PANTHER" id="PTHR11360">
    <property type="entry name" value="MONOCARBOXYLATE TRANSPORTER"/>
    <property type="match status" value="1"/>
</dbReference>
<keyword evidence="1" id="KW-1133">Transmembrane helix</keyword>
<feature type="transmembrane region" description="Helical" evidence="1">
    <location>
        <begin position="35"/>
        <end position="53"/>
    </location>
</feature>
<evidence type="ECO:0000313" key="3">
    <source>
        <dbReference type="Proteomes" id="UP001372834"/>
    </source>
</evidence>
<dbReference type="Proteomes" id="UP001372834">
    <property type="component" value="Unassembled WGS sequence"/>
</dbReference>
<comment type="caution">
    <text evidence="2">The sequence shown here is derived from an EMBL/GenBank/DDBJ whole genome shotgun (WGS) entry which is preliminary data.</text>
</comment>
<feature type="transmembrane region" description="Helical" evidence="1">
    <location>
        <begin position="6"/>
        <end position="28"/>
    </location>
</feature>
<gene>
    <name evidence="2" type="ORF">RUM43_002039</name>
</gene>
<organism evidence="2 3">
    <name type="scientific">Polyplax serrata</name>
    <name type="common">Common mouse louse</name>
    <dbReference type="NCBI Taxonomy" id="468196"/>
    <lineage>
        <taxon>Eukaryota</taxon>
        <taxon>Metazoa</taxon>
        <taxon>Ecdysozoa</taxon>
        <taxon>Arthropoda</taxon>
        <taxon>Hexapoda</taxon>
        <taxon>Insecta</taxon>
        <taxon>Pterygota</taxon>
        <taxon>Neoptera</taxon>
        <taxon>Paraneoptera</taxon>
        <taxon>Psocodea</taxon>
        <taxon>Troctomorpha</taxon>
        <taxon>Phthiraptera</taxon>
        <taxon>Anoplura</taxon>
        <taxon>Polyplacidae</taxon>
        <taxon>Polyplax</taxon>
    </lineage>
</organism>
<reference evidence="2 3" key="1">
    <citation type="submission" date="2023-10" db="EMBL/GenBank/DDBJ databases">
        <title>Genomes of two closely related lineages of the louse Polyplax serrata with different host specificities.</title>
        <authorList>
            <person name="Martinu J."/>
            <person name="Tarabai H."/>
            <person name="Stefka J."/>
            <person name="Hypsa V."/>
        </authorList>
    </citation>
    <scope>NUCLEOTIDE SEQUENCE [LARGE SCALE GENOMIC DNA]</scope>
    <source>
        <strain evidence="2">HR10_N</strain>
    </source>
</reference>
<feature type="transmembrane region" description="Helical" evidence="1">
    <location>
        <begin position="59"/>
        <end position="75"/>
    </location>
</feature>
<name>A0AAN8PLV3_POLSC</name>
<keyword evidence="1" id="KW-0472">Membrane</keyword>
<keyword evidence="1" id="KW-0812">Transmembrane</keyword>
<proteinExistence type="predicted"/>
<dbReference type="AlphaFoldDB" id="A0AAN8PLV3"/>
<dbReference type="EMBL" id="JAWJWE010000036">
    <property type="protein sequence ID" value="KAK6628227.1"/>
    <property type="molecule type" value="Genomic_DNA"/>
</dbReference>
<dbReference type="SUPFAM" id="SSF103473">
    <property type="entry name" value="MFS general substrate transporter"/>
    <property type="match status" value="1"/>
</dbReference>
<accession>A0AAN8PLV3</accession>
<protein>
    <submittedName>
        <fullName evidence="2">Uncharacterized protein</fullName>
    </submittedName>
</protein>
<feature type="transmembrane region" description="Helical" evidence="1">
    <location>
        <begin position="96"/>
        <end position="113"/>
    </location>
</feature>
<evidence type="ECO:0000256" key="1">
    <source>
        <dbReference type="SAM" id="Phobius"/>
    </source>
</evidence>
<evidence type="ECO:0000313" key="2">
    <source>
        <dbReference type="EMBL" id="KAK6628227.1"/>
    </source>
</evidence>
<dbReference type="InterPro" id="IPR050327">
    <property type="entry name" value="Proton-linked_MCT"/>
</dbReference>